<dbReference type="AlphaFoldDB" id="A0A8J7IEA0"/>
<protein>
    <submittedName>
        <fullName evidence="1">Uncharacterized protein</fullName>
    </submittedName>
</protein>
<reference evidence="1 2" key="1">
    <citation type="journal article" date="2021" name="Int. J. Syst. Evol. Microbiol.">
        <title>Amazonocrinis nigriterrae gen. nov., sp. nov., Atlanticothrix silvestris gen. nov., sp. nov. and Dendronalium phyllosphericum gen. nov., sp. nov., nostocacean cyanobacteria from Brazilian environments.</title>
        <authorList>
            <person name="Alvarenga D.O."/>
            <person name="Andreote A.P.D."/>
            <person name="Branco L.H.Z."/>
            <person name="Delbaje E."/>
            <person name="Cruz R.B."/>
            <person name="Varani A.M."/>
            <person name="Fiore M.F."/>
        </authorList>
    </citation>
    <scope>NUCLEOTIDE SEQUENCE [LARGE SCALE GENOMIC DNA]</scope>
    <source>
        <strain evidence="1 2">CENA369</strain>
    </source>
</reference>
<name>A0A8J7IEA0_9NOST</name>
<dbReference type="Proteomes" id="UP000662314">
    <property type="component" value="Unassembled WGS sequence"/>
</dbReference>
<gene>
    <name evidence="1" type="ORF">I8752_29245</name>
</gene>
<evidence type="ECO:0000313" key="1">
    <source>
        <dbReference type="EMBL" id="MBH8576996.1"/>
    </source>
</evidence>
<accession>A0A8J7IEA0</accession>
<proteinExistence type="predicted"/>
<keyword evidence="2" id="KW-1185">Reference proteome</keyword>
<comment type="caution">
    <text evidence="1">The sequence shown here is derived from an EMBL/GenBank/DDBJ whole genome shotgun (WGS) entry which is preliminary data.</text>
</comment>
<dbReference type="EMBL" id="JAECZA010000247">
    <property type="protein sequence ID" value="MBH8576996.1"/>
    <property type="molecule type" value="Genomic_DNA"/>
</dbReference>
<organism evidence="1 2">
    <name type="scientific">Dendronalium phyllosphericum CENA369</name>
    <dbReference type="NCBI Taxonomy" id="1725256"/>
    <lineage>
        <taxon>Bacteria</taxon>
        <taxon>Bacillati</taxon>
        <taxon>Cyanobacteriota</taxon>
        <taxon>Cyanophyceae</taxon>
        <taxon>Nostocales</taxon>
        <taxon>Nostocaceae</taxon>
        <taxon>Dendronalium</taxon>
        <taxon>Dendronalium phyllosphericum</taxon>
    </lineage>
</organism>
<dbReference type="RefSeq" id="WP_214435715.1">
    <property type="nucleotide sequence ID" value="NZ_CAWPUQ010000176.1"/>
</dbReference>
<evidence type="ECO:0000313" key="2">
    <source>
        <dbReference type="Proteomes" id="UP000662314"/>
    </source>
</evidence>
<sequence>MTKQKIQDPLFQLCKPSLLDLTALLAKSLKHHEEPMHELVGPETKIPVEVLDKMNELTESEKSAVLVEIANWIDSASRPAK</sequence>